<evidence type="ECO:0000256" key="1">
    <source>
        <dbReference type="ARBA" id="ARBA00004308"/>
    </source>
</evidence>
<keyword evidence="2" id="KW-0378">Hydrolase</keyword>
<feature type="region of interest" description="Disordered" evidence="4">
    <location>
        <begin position="851"/>
        <end position="881"/>
    </location>
</feature>
<dbReference type="AlphaFoldDB" id="A0A9W7GE19"/>
<dbReference type="PANTHER" id="PTHR45738">
    <property type="entry name" value="POLYPHOSPHOINOSITIDE PHOSPHATASE"/>
    <property type="match status" value="1"/>
</dbReference>
<sequence>MVGCIGGEEIWSVRGTESVPLRGACKGEIIRGGADGGGEEGDEGGGEGGDDGTVKTGGTKGGSEGTQSDGKSIISQIWSKGKRSMGLGLTTREIAELRYQGLWGFTDLSKGFYFSYSYDLTRSLQSNMISSSISPYPPPPFKTMYAWNYAQTRLLESSCGNSWSNWVLPLVHGSYLQRAVEVGGRNVTLVVIARRSRHFAGTRYLKRGVSDLGKTANDVEHEQIVIDDNEGGRGGVGSGFVQVRGSIPTYWAQETSGMTPKPPILLNRVDPTYKATRMHFQDLMTRYGGPIVVLDLVKQSEKREREVIVGNEYRHAIEYLNSTIEVDEHKIRYCALDYSHVSKHRSFNVSKALDEAATWAVNMSGFFVSNPKKRITESGDIVDFGVKNKSGPPSLTYHLGVPIAPMEQRGVLRTNCIDCLDRTNVAQFSASVCALGQQLLVMGVTGSPELEQGQAIVSVLMDMYSEIGDQIALQYGGSEAHKKVAATGNNFSSVQGPTMGKHKEFLTSIRRYYSNTFTDRLKQDAMNLFLGNFVPQEGGTPLWEMESDYYLHNFHVQQGANERDMQFQQDLGVKVGEDDQGDGEKKDDDKKDKRSRNVIARGLHKVKKRATRSTSPKGRSKSPPRPPPPPTETSDDGSKVSLVKSRAAQRARVKKRCEVQNTMLSSWWKEALQNYLQSRMWMQLGSPSESVLPKPFDRLYAPSKLTEFDEYFSHSWATPSRKNTLVVRNKSPMFGVPGAIATGISVIGAVGATTPGARSSPSSDDQNNTINQSPASLKSSPPSALKPQFTPIRKGSNPLVPSSQTSGVRNRSSSAGAIGAYNPNKAPINYYMRKIGTKAYSILSLSAQAKASNSPTHSRKEANMPDSSQTGDEEEEKNSADMKEYEEFVAYAQNPSLLAETFNPTSFSEFTSSLAEVTLNSDDVEGIRKLATSAHITSELTSGPYEGLLQDTSAIGVSTLVHSQLEVLASAAERGDEEDGKKQMMANLQKNGIEATCMKDLIEQKWEELKDSKGINREILEDGNLKSMRSELTTDEGLSLYCRYHDEESILADKELQYMLNAGVEEESTVTPPPPGSAGGLGKGGTRNGYVKEGFEQINDDLFARRANKFMVFNGVGMHGWTTKPVTRIPDEGAFVKRLFGVNDDHERSGEEKEQQ</sequence>
<proteinExistence type="predicted"/>
<dbReference type="OrthoDB" id="405996at2759"/>
<feature type="region of interest" description="Disordered" evidence="4">
    <location>
        <begin position="1066"/>
        <end position="1085"/>
    </location>
</feature>
<organism evidence="6 7">
    <name type="scientific">Triparma columacea</name>
    <dbReference type="NCBI Taxonomy" id="722753"/>
    <lineage>
        <taxon>Eukaryota</taxon>
        <taxon>Sar</taxon>
        <taxon>Stramenopiles</taxon>
        <taxon>Ochrophyta</taxon>
        <taxon>Bolidophyceae</taxon>
        <taxon>Parmales</taxon>
        <taxon>Triparmaceae</taxon>
        <taxon>Triparma</taxon>
    </lineage>
</organism>
<dbReference type="GO" id="GO:0043813">
    <property type="term" value="F:phosphatidylinositol-3,5-bisphosphate 5-phosphatase activity"/>
    <property type="evidence" value="ECO:0007669"/>
    <property type="project" value="InterPro"/>
</dbReference>
<dbReference type="PANTHER" id="PTHR45738:SF5">
    <property type="entry name" value="POLYPHOSPHOINOSITIDE PHOSPHATASE"/>
    <property type="match status" value="1"/>
</dbReference>
<dbReference type="Pfam" id="PF02383">
    <property type="entry name" value="Syja_N"/>
    <property type="match status" value="1"/>
</dbReference>
<evidence type="ECO:0000256" key="3">
    <source>
        <dbReference type="ARBA" id="ARBA00023136"/>
    </source>
</evidence>
<dbReference type="EMBL" id="BRYA01000147">
    <property type="protein sequence ID" value="GMI41326.1"/>
    <property type="molecule type" value="Genomic_DNA"/>
</dbReference>
<keyword evidence="3" id="KW-0472">Membrane</keyword>
<feature type="compositionally biased region" description="Polar residues" evidence="4">
    <location>
        <begin position="756"/>
        <end position="772"/>
    </location>
</feature>
<evidence type="ECO:0000256" key="2">
    <source>
        <dbReference type="ARBA" id="ARBA00022801"/>
    </source>
</evidence>
<feature type="compositionally biased region" description="Polar residues" evidence="4">
    <location>
        <begin position="799"/>
        <end position="815"/>
    </location>
</feature>
<keyword evidence="7" id="KW-1185">Reference proteome</keyword>
<dbReference type="InterPro" id="IPR043573">
    <property type="entry name" value="Fig4-like"/>
</dbReference>
<feature type="compositionally biased region" description="Basic residues" evidence="4">
    <location>
        <begin position="602"/>
        <end position="611"/>
    </location>
</feature>
<evidence type="ECO:0000313" key="7">
    <source>
        <dbReference type="Proteomes" id="UP001165065"/>
    </source>
</evidence>
<protein>
    <recommendedName>
        <fullName evidence="5">SAC domain-containing protein</fullName>
    </recommendedName>
</protein>
<feature type="compositionally biased region" description="Acidic residues" evidence="4">
    <location>
        <begin position="37"/>
        <end position="50"/>
    </location>
</feature>
<dbReference type="PROSITE" id="PS50275">
    <property type="entry name" value="SAC"/>
    <property type="match status" value="1"/>
</dbReference>
<feature type="region of interest" description="Disordered" evidence="4">
    <location>
        <begin position="30"/>
        <end position="71"/>
    </location>
</feature>
<feature type="region of interest" description="Disordered" evidence="4">
    <location>
        <begin position="573"/>
        <end position="641"/>
    </location>
</feature>
<accession>A0A9W7GE19</accession>
<gene>
    <name evidence="6" type="ORF">TrCOL_g580</name>
</gene>
<dbReference type="InterPro" id="IPR002013">
    <property type="entry name" value="SAC_dom"/>
</dbReference>
<evidence type="ECO:0000313" key="6">
    <source>
        <dbReference type="EMBL" id="GMI41326.1"/>
    </source>
</evidence>
<feature type="compositionally biased region" description="Low complexity" evidence="4">
    <location>
        <begin position="773"/>
        <end position="787"/>
    </location>
</feature>
<feature type="compositionally biased region" description="Basic and acidic residues" evidence="4">
    <location>
        <begin position="582"/>
        <end position="592"/>
    </location>
</feature>
<comment type="subcellular location">
    <subcellularLocation>
        <location evidence="1">Endomembrane system</location>
    </subcellularLocation>
</comment>
<dbReference type="GO" id="GO:0046856">
    <property type="term" value="P:phosphatidylinositol dephosphorylation"/>
    <property type="evidence" value="ECO:0007669"/>
    <property type="project" value="InterPro"/>
</dbReference>
<evidence type="ECO:0000256" key="4">
    <source>
        <dbReference type="SAM" id="MobiDB-lite"/>
    </source>
</evidence>
<evidence type="ECO:0000259" key="5">
    <source>
        <dbReference type="PROSITE" id="PS50275"/>
    </source>
</evidence>
<dbReference type="Proteomes" id="UP001165065">
    <property type="component" value="Unassembled WGS sequence"/>
</dbReference>
<name>A0A9W7GE19_9STRA</name>
<feature type="domain" description="SAC" evidence="5">
    <location>
        <begin position="109"/>
        <end position="477"/>
    </location>
</feature>
<feature type="region of interest" description="Disordered" evidence="4">
    <location>
        <begin position="754"/>
        <end position="819"/>
    </location>
</feature>
<reference evidence="7" key="1">
    <citation type="journal article" date="2023" name="Commun. Biol.">
        <title>Genome analysis of Parmales, the sister group of diatoms, reveals the evolutionary specialization of diatoms from phago-mixotrophs to photoautotrophs.</title>
        <authorList>
            <person name="Ban H."/>
            <person name="Sato S."/>
            <person name="Yoshikawa S."/>
            <person name="Yamada K."/>
            <person name="Nakamura Y."/>
            <person name="Ichinomiya M."/>
            <person name="Sato N."/>
            <person name="Blanc-Mathieu R."/>
            <person name="Endo H."/>
            <person name="Kuwata A."/>
            <person name="Ogata H."/>
        </authorList>
    </citation>
    <scope>NUCLEOTIDE SEQUENCE [LARGE SCALE GENOMIC DNA]</scope>
</reference>
<comment type="caution">
    <text evidence="6">The sequence shown here is derived from an EMBL/GenBank/DDBJ whole genome shotgun (WGS) entry which is preliminary data.</text>
</comment>
<dbReference type="GO" id="GO:0012505">
    <property type="term" value="C:endomembrane system"/>
    <property type="evidence" value="ECO:0007669"/>
    <property type="project" value="UniProtKB-SubCell"/>
</dbReference>